<name>A0A7C4VYH1_UNCW3</name>
<proteinExistence type="predicted"/>
<dbReference type="InterPro" id="IPR026406">
    <property type="entry name" value="Ver/Plancto_CHP"/>
</dbReference>
<dbReference type="NCBIfam" id="TIGR04138">
    <property type="entry name" value="Plancto_Ver_chp"/>
    <property type="match status" value="1"/>
</dbReference>
<gene>
    <name evidence="1" type="ORF">ENT60_00390</name>
</gene>
<comment type="caution">
    <text evidence="1">The sequence shown here is derived from an EMBL/GenBank/DDBJ whole genome shotgun (WGS) entry which is preliminary data.</text>
</comment>
<evidence type="ECO:0000313" key="1">
    <source>
        <dbReference type="EMBL" id="HGU47007.1"/>
    </source>
</evidence>
<accession>A0A7C4VYH1</accession>
<reference evidence="1" key="1">
    <citation type="journal article" date="2020" name="mSystems">
        <title>Genome- and Community-Level Interaction Insights into Carbon Utilization and Element Cycling Functions of Hydrothermarchaeota in Hydrothermal Sediment.</title>
        <authorList>
            <person name="Zhou Z."/>
            <person name="Liu Y."/>
            <person name="Xu W."/>
            <person name="Pan J."/>
            <person name="Luo Z.H."/>
            <person name="Li M."/>
        </authorList>
    </citation>
    <scope>NUCLEOTIDE SEQUENCE [LARGE SCALE GENOMIC DNA]</scope>
    <source>
        <strain evidence="1">SpSt-594</strain>
    </source>
</reference>
<dbReference type="EMBL" id="DSZH01000017">
    <property type="protein sequence ID" value="HGU47007.1"/>
    <property type="molecule type" value="Genomic_DNA"/>
</dbReference>
<sequence length="129" mass="15484">MNDKIDEIVKRNFKYKREAYIFVLDALEYTKRKLKKADHISAKELLLGFKELAQKEFGILAKIVLEQWGIKSTEDVGEIVFNLCEAKILTKREDDKKEEFAHFFDFEEEFIKKYQLFPKEEIKKNIRTE</sequence>
<protein>
    <submittedName>
        <fullName evidence="1">Uncharacterized protein</fullName>
    </submittedName>
</protein>
<organism evidence="1">
    <name type="scientific">candidate division WOR-3 bacterium</name>
    <dbReference type="NCBI Taxonomy" id="2052148"/>
    <lineage>
        <taxon>Bacteria</taxon>
        <taxon>Bacteria division WOR-3</taxon>
    </lineage>
</organism>
<dbReference type="AlphaFoldDB" id="A0A7C4VYH1"/>